<reference evidence="4 6" key="2">
    <citation type="submission" date="2019-05" db="EMBL/GenBank/DDBJ databases">
        <title>Pasteurellaceae isolates from reptiles.</title>
        <authorList>
            <person name="Bojesen A.M."/>
            <person name="Lund E."/>
        </authorList>
    </citation>
    <scope>NUCLEOTIDE SEQUENCE [LARGE SCALE GENOMIC DNA]</scope>
    <source>
        <strain evidence="4 6">ELNT2x</strain>
    </source>
</reference>
<evidence type="ECO:0000313" key="3">
    <source>
        <dbReference type="EMBL" id="TCV89960.1"/>
    </source>
</evidence>
<evidence type="ECO:0000313" key="4">
    <source>
        <dbReference type="EMBL" id="TNG92225.1"/>
    </source>
</evidence>
<feature type="compositionally biased region" description="Low complexity" evidence="1">
    <location>
        <begin position="353"/>
        <end position="363"/>
    </location>
</feature>
<protein>
    <recommendedName>
        <fullName evidence="7">Virulence factor</fullName>
    </recommendedName>
</protein>
<evidence type="ECO:0000256" key="1">
    <source>
        <dbReference type="SAM" id="MobiDB-lite"/>
    </source>
</evidence>
<dbReference type="EMBL" id="SMCP01000001">
    <property type="protein sequence ID" value="TCV89960.1"/>
    <property type="molecule type" value="Genomic_DNA"/>
</dbReference>
<comment type="caution">
    <text evidence="3">The sequence shown here is derived from an EMBL/GenBank/DDBJ whole genome shotgun (WGS) entry which is preliminary data.</text>
</comment>
<feature type="transmembrane region" description="Helical" evidence="2">
    <location>
        <begin position="210"/>
        <end position="228"/>
    </location>
</feature>
<accession>A0A4R3YD68</accession>
<dbReference type="NCBIfam" id="NF040486">
    <property type="entry name" value="SrfA_fam"/>
    <property type="match status" value="1"/>
</dbReference>
<keyword evidence="6" id="KW-1185">Reference proteome</keyword>
<proteinExistence type="predicted"/>
<keyword evidence="2" id="KW-0812">Transmembrane</keyword>
<dbReference type="AlphaFoldDB" id="A0A4R3YD68"/>
<name>A0A4R3YD68_9PAST</name>
<organism evidence="3 5">
    <name type="scientific">Testudinibacter aquarius</name>
    <dbReference type="NCBI Taxonomy" id="1524974"/>
    <lineage>
        <taxon>Bacteria</taxon>
        <taxon>Pseudomonadati</taxon>
        <taxon>Pseudomonadota</taxon>
        <taxon>Gammaproteobacteria</taxon>
        <taxon>Pasteurellales</taxon>
        <taxon>Pasteurellaceae</taxon>
        <taxon>Testudinibacter</taxon>
    </lineage>
</organism>
<evidence type="ECO:0000313" key="6">
    <source>
        <dbReference type="Proteomes" id="UP000305526"/>
    </source>
</evidence>
<keyword evidence="2" id="KW-1133">Transmembrane helix</keyword>
<keyword evidence="2" id="KW-0472">Membrane</keyword>
<dbReference type="Proteomes" id="UP000294619">
    <property type="component" value="Unassembled WGS sequence"/>
</dbReference>
<feature type="region of interest" description="Disordered" evidence="1">
    <location>
        <begin position="320"/>
        <end position="389"/>
    </location>
</feature>
<dbReference type="Proteomes" id="UP000305526">
    <property type="component" value="Unassembled WGS sequence"/>
</dbReference>
<gene>
    <name evidence="3" type="ORF">EDC16_101272</name>
    <name evidence="4" type="ORF">FHQ21_05110</name>
</gene>
<dbReference type="RefSeq" id="WP_132964623.1">
    <property type="nucleotide sequence ID" value="NZ_LEKL01000042.1"/>
</dbReference>
<evidence type="ECO:0008006" key="7">
    <source>
        <dbReference type="Google" id="ProtNLM"/>
    </source>
</evidence>
<evidence type="ECO:0000313" key="5">
    <source>
        <dbReference type="Proteomes" id="UP000294619"/>
    </source>
</evidence>
<dbReference type="InterPro" id="IPR047774">
    <property type="entry name" value="SrfA-like"/>
</dbReference>
<dbReference type="EMBL" id="VDGV01000037">
    <property type="protein sequence ID" value="TNG92225.1"/>
    <property type="molecule type" value="Genomic_DNA"/>
</dbReference>
<sequence length="537" mass="58880">MLSALLRSGDVKDYTALGQDGQAVYSIASQLRDTIRLKRGRVFSDYLAVPQRNDQGNRIDWYVPFESDQPDGKYFIIPWSSATPEEKQKALAELHVFEKTMLELGNEIAKNPSLKGDQLLFSRLLSGDSAHADQHSLKALRFPNAEHVYLVNDRPVITFWGFIEKNANVYGSPFLPLQPAAPIVAPATLADAVISEPIVEKSVTPWWRRWWFWLPLLGLLGLLLWWIWCTYFNVKPLSITTDPIKNELTALDKTELAKNEVKKKVACIIDGNIITDAALCQPIKSKFPYVYDNNQWLDSNGAIVKDAAVLDKLQALDPNAFQPNVDKNGADPVPPTTEALDNKAAAQDDKTQTADATNAANNPSDKDKDSDKNNQTGAVPPPSLDEIDKTKTDNLKMDNQSAVTNAQPNPAQNTQKNLNIPAQSLNSGNVDFLNGKWNAGAGIQDQTTGKPLRLNYEFNDGKGQVKVERSDGVQCTGNVGAGVSGGHLNIDNQGVAQCSDGSTYQLPTINCKPNTNGTAECEGIYGNSKFPISMKTP</sequence>
<reference evidence="3 5" key="1">
    <citation type="submission" date="2019-03" db="EMBL/GenBank/DDBJ databases">
        <title>Genomic Encyclopedia of Type Strains, Phase IV (KMG-IV): sequencing the most valuable type-strain genomes for metagenomic binning, comparative biology and taxonomic classification.</title>
        <authorList>
            <person name="Goeker M."/>
        </authorList>
    </citation>
    <scope>NUCLEOTIDE SEQUENCE [LARGE SCALE GENOMIC DNA]</scope>
    <source>
        <strain evidence="3 5">DSM 28140</strain>
    </source>
</reference>
<evidence type="ECO:0000256" key="2">
    <source>
        <dbReference type="SAM" id="Phobius"/>
    </source>
</evidence>